<accession>A0A1Y1V679</accession>
<organism evidence="2 3">
    <name type="scientific">Anaeromyces robustus</name>
    <dbReference type="NCBI Taxonomy" id="1754192"/>
    <lineage>
        <taxon>Eukaryota</taxon>
        <taxon>Fungi</taxon>
        <taxon>Fungi incertae sedis</taxon>
        <taxon>Chytridiomycota</taxon>
        <taxon>Chytridiomycota incertae sedis</taxon>
        <taxon>Neocallimastigomycetes</taxon>
        <taxon>Neocallimastigales</taxon>
        <taxon>Neocallimastigaceae</taxon>
        <taxon>Anaeromyces</taxon>
    </lineage>
</organism>
<comment type="similarity">
    <text evidence="1">Belongs to the Cyclase 1 superfamily.</text>
</comment>
<reference evidence="2 3" key="2">
    <citation type="submission" date="2016-08" db="EMBL/GenBank/DDBJ databases">
        <title>Pervasive Adenine N6-methylation of Active Genes in Fungi.</title>
        <authorList>
            <consortium name="DOE Joint Genome Institute"/>
            <person name="Mondo S.J."/>
            <person name="Dannebaum R.O."/>
            <person name="Kuo R.C."/>
            <person name="Labutti K."/>
            <person name="Haridas S."/>
            <person name="Kuo A."/>
            <person name="Salamov A."/>
            <person name="Ahrendt S.R."/>
            <person name="Lipzen A."/>
            <person name="Sullivan W."/>
            <person name="Andreopoulos W.B."/>
            <person name="Clum A."/>
            <person name="Lindquist E."/>
            <person name="Daum C."/>
            <person name="Ramamoorthy G.K."/>
            <person name="Gryganskyi A."/>
            <person name="Culley D."/>
            <person name="Magnuson J.K."/>
            <person name="James T.Y."/>
            <person name="O'Malley M.A."/>
            <person name="Stajich J.E."/>
            <person name="Spatafora J.W."/>
            <person name="Visel A."/>
            <person name="Grigoriev I.V."/>
        </authorList>
    </citation>
    <scope>NUCLEOTIDE SEQUENCE [LARGE SCALE GENOMIC DNA]</scope>
    <source>
        <strain evidence="2 3">S4</strain>
    </source>
</reference>
<dbReference type="InterPro" id="IPR037175">
    <property type="entry name" value="KFase_sf"/>
</dbReference>
<feature type="non-terminal residue" evidence="2">
    <location>
        <position position="1"/>
    </location>
</feature>
<dbReference type="InterPro" id="IPR007325">
    <property type="entry name" value="KFase/CYL"/>
</dbReference>
<dbReference type="GO" id="GO:0004061">
    <property type="term" value="F:arylformamidase activity"/>
    <property type="evidence" value="ECO:0007669"/>
    <property type="project" value="InterPro"/>
</dbReference>
<keyword evidence="3" id="KW-1185">Reference proteome</keyword>
<evidence type="ECO:0000313" key="3">
    <source>
        <dbReference type="Proteomes" id="UP000193944"/>
    </source>
</evidence>
<dbReference type="EMBL" id="MCFG01000750">
    <property type="protein sequence ID" value="ORX48330.1"/>
    <property type="molecule type" value="Genomic_DNA"/>
</dbReference>
<name>A0A1Y1V679_9FUNG</name>
<dbReference type="GO" id="GO:0019441">
    <property type="term" value="P:L-tryptophan catabolic process to kynurenine"/>
    <property type="evidence" value="ECO:0007669"/>
    <property type="project" value="InterPro"/>
</dbReference>
<dbReference type="AlphaFoldDB" id="A0A1Y1V679"/>
<sequence>VVIDAPKKDGDCGDKIADAELLIIKTGYTKVRAEDTKKYQYNGPYLTPEVAQYLIDNFQNFKFFDIEDMDLSVLYEKDVKVNKVVTAPLRIEGLDSSQVTIMAEIEVA</sequence>
<comment type="caution">
    <text evidence="2">The sequence shown here is derived from an EMBL/GenBank/DDBJ whole genome shotgun (WGS) entry which is preliminary data.</text>
</comment>
<dbReference type="Proteomes" id="UP000193944">
    <property type="component" value="Unassembled WGS sequence"/>
</dbReference>
<dbReference type="Pfam" id="PF04199">
    <property type="entry name" value="Cyclase"/>
    <property type="match status" value="1"/>
</dbReference>
<evidence type="ECO:0000256" key="1">
    <source>
        <dbReference type="ARBA" id="ARBA00007865"/>
    </source>
</evidence>
<protein>
    <submittedName>
        <fullName evidence="2">Uncharacterized protein</fullName>
    </submittedName>
</protein>
<gene>
    <name evidence="2" type="ORF">BCR32DRAFT_288205</name>
</gene>
<dbReference type="SUPFAM" id="SSF102198">
    <property type="entry name" value="Putative cyclase"/>
    <property type="match status" value="1"/>
</dbReference>
<proteinExistence type="inferred from homology"/>
<reference evidence="2 3" key="1">
    <citation type="submission" date="2016-08" db="EMBL/GenBank/DDBJ databases">
        <title>A Parts List for Fungal Cellulosomes Revealed by Comparative Genomics.</title>
        <authorList>
            <consortium name="DOE Joint Genome Institute"/>
            <person name="Haitjema C.H."/>
            <person name="Gilmore S.P."/>
            <person name="Henske J.K."/>
            <person name="Solomon K.V."/>
            <person name="De Groot R."/>
            <person name="Kuo A."/>
            <person name="Mondo S.J."/>
            <person name="Salamov A.A."/>
            <person name="Labutti K."/>
            <person name="Zhao Z."/>
            <person name="Chiniquy J."/>
            <person name="Barry K."/>
            <person name="Brewer H.M."/>
            <person name="Purvine S.O."/>
            <person name="Wright A.T."/>
            <person name="Boxma B."/>
            <person name="Van Alen T."/>
            <person name="Hackstein J.H."/>
            <person name="Baker S.E."/>
            <person name="Grigoriev I.V."/>
            <person name="O'Malley M.A."/>
        </authorList>
    </citation>
    <scope>NUCLEOTIDE SEQUENCE [LARGE SCALE GENOMIC DNA]</scope>
    <source>
        <strain evidence="2 3">S4</strain>
    </source>
</reference>
<evidence type="ECO:0000313" key="2">
    <source>
        <dbReference type="EMBL" id="ORX48330.1"/>
    </source>
</evidence>